<proteinExistence type="predicted"/>
<accession>A0A4R3NW78</accession>
<evidence type="ECO:0000256" key="1">
    <source>
        <dbReference type="SAM" id="Phobius"/>
    </source>
</evidence>
<dbReference type="Proteomes" id="UP000295097">
    <property type="component" value="Unassembled WGS sequence"/>
</dbReference>
<comment type="caution">
    <text evidence="2">The sequence shown here is derived from an EMBL/GenBank/DDBJ whole genome shotgun (WGS) entry which is preliminary data.</text>
</comment>
<dbReference type="AlphaFoldDB" id="A0A4R3NW78"/>
<evidence type="ECO:0000313" key="2">
    <source>
        <dbReference type="EMBL" id="TCT44454.1"/>
    </source>
</evidence>
<name>A0A4R3NW78_9HYPH</name>
<keyword evidence="1" id="KW-0472">Membrane</keyword>
<dbReference type="OrthoDB" id="7915765at2"/>
<evidence type="ECO:0000313" key="3">
    <source>
        <dbReference type="Proteomes" id="UP000295097"/>
    </source>
</evidence>
<keyword evidence="1" id="KW-1133">Transmembrane helix</keyword>
<sequence>MSVSQTAKLDLGFEVEAARDGSVIVSGKGVGLKFSGLIVLFLVMLLPSSFLFTFLINRGPLSFLPADLYIPAALAINAALVYAVHRLKTPPFGFRLTEDGLECDGKRYAYSDINEVFVDNGHAKGRPIASGGIHTGLIIGGTGPVGITAALTGGAGASASIAMANLGTRIGSAVNYRVSFRHGRNVIRLASSLDESTAISLFRFLTEEP</sequence>
<dbReference type="RefSeq" id="WP_132307811.1">
    <property type="nucleotide sequence ID" value="NZ_SMAR01000002.1"/>
</dbReference>
<dbReference type="EMBL" id="SMAR01000002">
    <property type="protein sequence ID" value="TCT44454.1"/>
    <property type="molecule type" value="Genomic_DNA"/>
</dbReference>
<keyword evidence="1" id="KW-0812">Transmembrane</keyword>
<reference evidence="2 3" key="1">
    <citation type="submission" date="2019-03" db="EMBL/GenBank/DDBJ databases">
        <title>Freshwater and sediment microbial communities from various areas in North America, analyzing microbe dynamics in response to fracking.</title>
        <authorList>
            <person name="Lamendella R."/>
        </authorList>
    </citation>
    <scope>NUCLEOTIDE SEQUENCE [LARGE SCALE GENOMIC DNA]</scope>
    <source>
        <strain evidence="2 3">175.2</strain>
    </source>
</reference>
<protein>
    <submittedName>
        <fullName evidence="2">Uncharacterized protein</fullName>
    </submittedName>
</protein>
<organism evidence="2 3">
    <name type="scientific">Martelella mediterranea</name>
    <dbReference type="NCBI Taxonomy" id="293089"/>
    <lineage>
        <taxon>Bacteria</taxon>
        <taxon>Pseudomonadati</taxon>
        <taxon>Pseudomonadota</taxon>
        <taxon>Alphaproteobacteria</taxon>
        <taxon>Hyphomicrobiales</taxon>
        <taxon>Aurantimonadaceae</taxon>
        <taxon>Martelella</taxon>
    </lineage>
</organism>
<gene>
    <name evidence="2" type="ORF">EDC90_10022</name>
</gene>
<keyword evidence="3" id="KW-1185">Reference proteome</keyword>
<feature type="transmembrane region" description="Helical" evidence="1">
    <location>
        <begin position="34"/>
        <end position="56"/>
    </location>
</feature>
<feature type="transmembrane region" description="Helical" evidence="1">
    <location>
        <begin position="68"/>
        <end position="85"/>
    </location>
</feature>